<evidence type="ECO:0000256" key="2">
    <source>
        <dbReference type="SAM" id="Phobius"/>
    </source>
</evidence>
<dbReference type="RefSeq" id="WP_382378580.1">
    <property type="nucleotide sequence ID" value="NZ_JBHRZI010000032.1"/>
</dbReference>
<feature type="region of interest" description="Disordered" evidence="1">
    <location>
        <begin position="34"/>
        <end position="54"/>
    </location>
</feature>
<evidence type="ECO:0000256" key="1">
    <source>
        <dbReference type="SAM" id="MobiDB-lite"/>
    </source>
</evidence>
<comment type="caution">
    <text evidence="3">The sequence shown here is derived from an EMBL/GenBank/DDBJ whole genome shotgun (WGS) entry which is preliminary data.</text>
</comment>
<name>A0ABV8C4Z3_9PSEU</name>
<sequence length="115" mass="12356">MAPQAAGEGRAGPQRASNAHLMIANPLAEGAFPTSVAKGSKDMARKSRSQRRQNEALYPAKVTAGWISVALLCGMLWTAIERGPNQAYIALVAAVTAVVVVGLLVYMRRHSRDRR</sequence>
<keyword evidence="2" id="KW-1133">Transmembrane helix</keyword>
<keyword evidence="2" id="KW-0472">Membrane</keyword>
<proteinExistence type="predicted"/>
<dbReference type="Proteomes" id="UP001595690">
    <property type="component" value="Unassembled WGS sequence"/>
</dbReference>
<evidence type="ECO:0000313" key="4">
    <source>
        <dbReference type="Proteomes" id="UP001595690"/>
    </source>
</evidence>
<feature type="transmembrane region" description="Helical" evidence="2">
    <location>
        <begin position="86"/>
        <end position="106"/>
    </location>
</feature>
<gene>
    <name evidence="3" type="ORF">ACFOWZ_36930</name>
</gene>
<keyword evidence="4" id="KW-1185">Reference proteome</keyword>
<evidence type="ECO:0000313" key="3">
    <source>
        <dbReference type="EMBL" id="MFC3897093.1"/>
    </source>
</evidence>
<feature type="transmembrane region" description="Helical" evidence="2">
    <location>
        <begin position="56"/>
        <end position="80"/>
    </location>
</feature>
<reference evidence="4" key="1">
    <citation type="journal article" date="2019" name="Int. J. Syst. Evol. Microbiol.">
        <title>The Global Catalogue of Microorganisms (GCM) 10K type strain sequencing project: providing services to taxonomists for standard genome sequencing and annotation.</title>
        <authorList>
            <consortium name="The Broad Institute Genomics Platform"/>
            <consortium name="The Broad Institute Genome Sequencing Center for Infectious Disease"/>
            <person name="Wu L."/>
            <person name="Ma J."/>
        </authorList>
    </citation>
    <scope>NUCLEOTIDE SEQUENCE [LARGE SCALE GENOMIC DNA]</scope>
    <source>
        <strain evidence="4">CGMCC 4.7405</strain>
    </source>
</reference>
<evidence type="ECO:0008006" key="5">
    <source>
        <dbReference type="Google" id="ProtNLM"/>
    </source>
</evidence>
<accession>A0ABV8C4Z3</accession>
<keyword evidence="2" id="KW-0812">Transmembrane</keyword>
<dbReference type="EMBL" id="JBHRZI010000032">
    <property type="protein sequence ID" value="MFC3897093.1"/>
    <property type="molecule type" value="Genomic_DNA"/>
</dbReference>
<organism evidence="3 4">
    <name type="scientific">Lentzea rhizosphaerae</name>
    <dbReference type="NCBI Taxonomy" id="2041025"/>
    <lineage>
        <taxon>Bacteria</taxon>
        <taxon>Bacillati</taxon>
        <taxon>Actinomycetota</taxon>
        <taxon>Actinomycetes</taxon>
        <taxon>Pseudonocardiales</taxon>
        <taxon>Pseudonocardiaceae</taxon>
        <taxon>Lentzea</taxon>
    </lineage>
</organism>
<protein>
    <recommendedName>
        <fullName evidence="5">MYXO-CTERM domain-containing protein</fullName>
    </recommendedName>
</protein>